<dbReference type="GO" id="GO:0004222">
    <property type="term" value="F:metalloendopeptidase activity"/>
    <property type="evidence" value="ECO:0007669"/>
    <property type="project" value="InterPro"/>
</dbReference>
<dbReference type="Proteomes" id="UP001432322">
    <property type="component" value="Unassembled WGS sequence"/>
</dbReference>
<evidence type="ECO:0000313" key="2">
    <source>
        <dbReference type="EMBL" id="GMT12917.1"/>
    </source>
</evidence>
<organism evidence="2 4">
    <name type="scientific">Pristionchus fissidentatus</name>
    <dbReference type="NCBI Taxonomy" id="1538716"/>
    <lineage>
        <taxon>Eukaryota</taxon>
        <taxon>Metazoa</taxon>
        <taxon>Ecdysozoa</taxon>
        <taxon>Nematoda</taxon>
        <taxon>Chromadorea</taxon>
        <taxon>Rhabditida</taxon>
        <taxon>Rhabditina</taxon>
        <taxon>Diplogasteromorpha</taxon>
        <taxon>Diplogasteroidea</taxon>
        <taxon>Neodiplogasteridae</taxon>
        <taxon>Pristionchus</taxon>
    </lineage>
</organism>
<feature type="domain" description="Peptidase M13 C-terminal" evidence="1">
    <location>
        <begin position="370"/>
        <end position="497"/>
    </location>
</feature>
<protein>
    <recommendedName>
        <fullName evidence="1">Peptidase M13 C-terminal domain-containing protein</fullName>
    </recommendedName>
</protein>
<dbReference type="InterPro" id="IPR024079">
    <property type="entry name" value="MetalloPept_cat_dom_sf"/>
</dbReference>
<dbReference type="GO" id="GO:0016485">
    <property type="term" value="P:protein processing"/>
    <property type="evidence" value="ECO:0007669"/>
    <property type="project" value="TreeGrafter"/>
</dbReference>
<dbReference type="PROSITE" id="PS51885">
    <property type="entry name" value="NEPRILYSIN"/>
    <property type="match status" value="1"/>
</dbReference>
<evidence type="ECO:0000259" key="1">
    <source>
        <dbReference type="Pfam" id="PF01431"/>
    </source>
</evidence>
<dbReference type="InterPro" id="IPR000718">
    <property type="entry name" value="Peptidase_M13"/>
</dbReference>
<dbReference type="Gene3D" id="3.40.390.10">
    <property type="entry name" value="Collagenase (Catalytic Domain)"/>
    <property type="match status" value="1"/>
</dbReference>
<dbReference type="EMBL" id="BTSY01000002">
    <property type="protein sequence ID" value="GMT12917.1"/>
    <property type="molecule type" value="Genomic_DNA"/>
</dbReference>
<evidence type="ECO:0000313" key="3">
    <source>
        <dbReference type="EMBL" id="GMT12918.1"/>
    </source>
</evidence>
<comment type="caution">
    <text evidence="2">The sequence shown here is derived from an EMBL/GenBank/DDBJ whole genome shotgun (WGS) entry which is preliminary data.</text>
</comment>
<dbReference type="InterPro" id="IPR018497">
    <property type="entry name" value="Peptidase_M13_C"/>
</dbReference>
<dbReference type="PANTHER" id="PTHR11733">
    <property type="entry name" value="ZINC METALLOPROTEASE FAMILY M13 NEPRILYSIN-RELATED"/>
    <property type="match status" value="1"/>
</dbReference>
<dbReference type="PANTHER" id="PTHR11733:SF208">
    <property type="entry name" value="PEPTIDASE M13 C-TERMINAL DOMAIN-CONTAINING PROTEIN"/>
    <property type="match status" value="1"/>
</dbReference>
<dbReference type="SUPFAM" id="SSF55486">
    <property type="entry name" value="Metalloproteases ('zincins'), catalytic domain"/>
    <property type="match status" value="1"/>
</dbReference>
<sequence>SFSILLLFLHKGSTQYLEHHLLNHLNRDIPACDNFYRHVCGEHVEENTFAPRKVADFYNRLFEHIGAPSIFNTPIGYDYEMDFQSDDNDKTSHESEVRDRCGDEESCYADDFKYYEELYKVWNELRGVKGVEIQLGSSVESKIESISSFIEEMTMHPLFSWTVEAPFILGARIAMVEFVKKNSSFSDFINVNETFEAAREAVISRIEATSWLHDSEQNTKTADELREQIIEGIVIATIHHDFGLEDMNLTRLRKFNRDLTEFYFRDDKTCGIARMDFIFRMTYAYSNFYKDLSPEEKLIVRRIKMASTKNAFYSIDNEVMGLLAPNILREYSTNHLFDLRMPALFTILHEFYHSVYRDPSNVSWPVTSPMECLEHHYSETCAHFGEGECHSGQRTLSEDGPDVEGLRTAYEIFSNMYDEQEKKVHFDEYGVTRDQAFFYSVGMDWCNGKGFTTHSAGDEHSPALIRINGMVTLMPEFSNAFQCKKGDRMYTDEETTCNVFGDKPEK</sequence>
<reference evidence="2" key="1">
    <citation type="submission" date="2023-10" db="EMBL/GenBank/DDBJ databases">
        <title>Genome assembly of Pristionchus species.</title>
        <authorList>
            <person name="Yoshida K."/>
            <person name="Sommer R.J."/>
        </authorList>
    </citation>
    <scope>NUCLEOTIDE SEQUENCE</scope>
    <source>
        <strain evidence="2">RS5133</strain>
    </source>
</reference>
<dbReference type="Pfam" id="PF01431">
    <property type="entry name" value="Peptidase_M13"/>
    <property type="match status" value="1"/>
</dbReference>
<accession>A0AAV5V278</accession>
<evidence type="ECO:0000313" key="4">
    <source>
        <dbReference type="Proteomes" id="UP001432322"/>
    </source>
</evidence>
<dbReference type="EMBL" id="BTSY01000002">
    <property type="protein sequence ID" value="GMT12918.1"/>
    <property type="molecule type" value="Genomic_DNA"/>
</dbReference>
<proteinExistence type="predicted"/>
<gene>
    <name evidence="2" type="ORF">PFISCL1PPCAC_4214</name>
    <name evidence="3" type="ORF">PFISCL1PPCAC_4215</name>
</gene>
<dbReference type="GO" id="GO:0005886">
    <property type="term" value="C:plasma membrane"/>
    <property type="evidence" value="ECO:0007669"/>
    <property type="project" value="TreeGrafter"/>
</dbReference>
<keyword evidence="4" id="KW-1185">Reference proteome</keyword>
<name>A0AAV5V278_9BILA</name>
<feature type="non-terminal residue" evidence="2">
    <location>
        <position position="1"/>
    </location>
</feature>
<dbReference type="AlphaFoldDB" id="A0AAV5V278"/>